<dbReference type="Gene3D" id="3.40.190.10">
    <property type="entry name" value="Periplasmic binding protein-like II"/>
    <property type="match status" value="2"/>
</dbReference>
<keyword evidence="3" id="KW-0472">Membrane</keyword>
<evidence type="ECO:0000313" key="9">
    <source>
        <dbReference type="Proteomes" id="UP001596989"/>
    </source>
</evidence>
<evidence type="ECO:0000256" key="6">
    <source>
        <dbReference type="SAM" id="MobiDB-lite"/>
    </source>
</evidence>
<evidence type="ECO:0000256" key="3">
    <source>
        <dbReference type="ARBA" id="ARBA00023136"/>
    </source>
</evidence>
<keyword evidence="2 7" id="KW-0732">Signal</keyword>
<sequence length="438" mass="49144">MKKKNWTILLLSLMLMSVMALTACGGNNNASTSGNKEENGAAANGEKDKDQKPVKLTVGIWESTADINFWTEKLKAYTAERSHVTVELEKIPDNGGQYLKVRLAAHDLPDMFFLKPAHFQTYKEKLLPLDGLKAVENNKYPTVVDGKVLGLPLVSFSEYIYYHPSIFEELGLEVPTTLPEFEDVMAKIKEDGKYIPLSLGAKDAWTFYPFSEFGPHVLSGDEDYLANLAKTEEPFGEGSTFQRIAGLLKEMKDNKYAGPDALGISFEQSKQQFESNKAAMIAVGQWYYPSYMEVIGNDDDLGVFPMPFRATESDPLYSMTMADMNIGINSDSKQQEEAKLLLEWMLSQDVYTDYINTLQQVSTMNDVTTDLPFFNKWNELHPFETFIYNGTDEGFSKVKAAAQFDHSVSAQEVFAGKAIEKIAEELNGRWAKAVKSNQ</sequence>
<evidence type="ECO:0000256" key="1">
    <source>
        <dbReference type="ARBA" id="ARBA00022475"/>
    </source>
</evidence>
<name>A0ABW3HTG5_9BACL</name>
<dbReference type="InterPro" id="IPR006059">
    <property type="entry name" value="SBP"/>
</dbReference>
<evidence type="ECO:0000256" key="7">
    <source>
        <dbReference type="SAM" id="SignalP"/>
    </source>
</evidence>
<dbReference type="PANTHER" id="PTHR43649">
    <property type="entry name" value="ARABINOSE-BINDING PROTEIN-RELATED"/>
    <property type="match status" value="1"/>
</dbReference>
<keyword evidence="4" id="KW-0564">Palmitate</keyword>
<dbReference type="Proteomes" id="UP001596989">
    <property type="component" value="Unassembled WGS sequence"/>
</dbReference>
<dbReference type="RefSeq" id="WP_377565554.1">
    <property type="nucleotide sequence ID" value="NZ_JBHTJZ010000024.1"/>
</dbReference>
<protein>
    <submittedName>
        <fullName evidence="8">ABC transporter substrate-binding protein</fullName>
    </submittedName>
</protein>
<reference evidence="9" key="1">
    <citation type="journal article" date="2019" name="Int. J. Syst. Evol. Microbiol.">
        <title>The Global Catalogue of Microorganisms (GCM) 10K type strain sequencing project: providing services to taxonomists for standard genome sequencing and annotation.</title>
        <authorList>
            <consortium name="The Broad Institute Genomics Platform"/>
            <consortium name="The Broad Institute Genome Sequencing Center for Infectious Disease"/>
            <person name="Wu L."/>
            <person name="Ma J."/>
        </authorList>
    </citation>
    <scope>NUCLEOTIDE SEQUENCE [LARGE SCALE GENOMIC DNA]</scope>
    <source>
        <strain evidence="9">CCUG 59129</strain>
    </source>
</reference>
<keyword evidence="9" id="KW-1185">Reference proteome</keyword>
<dbReference type="SUPFAM" id="SSF53850">
    <property type="entry name" value="Periplasmic binding protein-like II"/>
    <property type="match status" value="1"/>
</dbReference>
<evidence type="ECO:0000256" key="2">
    <source>
        <dbReference type="ARBA" id="ARBA00022729"/>
    </source>
</evidence>
<accession>A0ABW3HTG5</accession>
<dbReference type="Pfam" id="PF01547">
    <property type="entry name" value="SBP_bac_1"/>
    <property type="match status" value="1"/>
</dbReference>
<feature type="signal peptide" evidence="7">
    <location>
        <begin position="1"/>
        <end position="22"/>
    </location>
</feature>
<feature type="chain" id="PRO_5045615043" evidence="7">
    <location>
        <begin position="23"/>
        <end position="438"/>
    </location>
</feature>
<feature type="compositionally biased region" description="Basic and acidic residues" evidence="6">
    <location>
        <begin position="35"/>
        <end position="50"/>
    </location>
</feature>
<dbReference type="PROSITE" id="PS51257">
    <property type="entry name" value="PROKAR_LIPOPROTEIN"/>
    <property type="match status" value="1"/>
</dbReference>
<comment type="caution">
    <text evidence="8">The sequence shown here is derived from an EMBL/GenBank/DDBJ whole genome shotgun (WGS) entry which is preliminary data.</text>
</comment>
<organism evidence="8 9">
    <name type="scientific">Paenibacillus chungangensis</name>
    <dbReference type="NCBI Taxonomy" id="696535"/>
    <lineage>
        <taxon>Bacteria</taxon>
        <taxon>Bacillati</taxon>
        <taxon>Bacillota</taxon>
        <taxon>Bacilli</taxon>
        <taxon>Bacillales</taxon>
        <taxon>Paenibacillaceae</taxon>
        <taxon>Paenibacillus</taxon>
    </lineage>
</organism>
<evidence type="ECO:0000256" key="4">
    <source>
        <dbReference type="ARBA" id="ARBA00023139"/>
    </source>
</evidence>
<gene>
    <name evidence="8" type="ORF">ACFQ2I_15430</name>
</gene>
<dbReference type="InterPro" id="IPR050490">
    <property type="entry name" value="Bact_solute-bd_prot1"/>
</dbReference>
<proteinExistence type="predicted"/>
<feature type="region of interest" description="Disordered" evidence="6">
    <location>
        <begin position="27"/>
        <end position="50"/>
    </location>
</feature>
<keyword evidence="5" id="KW-0449">Lipoprotein</keyword>
<evidence type="ECO:0000256" key="5">
    <source>
        <dbReference type="ARBA" id="ARBA00023288"/>
    </source>
</evidence>
<keyword evidence="1" id="KW-1003">Cell membrane</keyword>
<dbReference type="EMBL" id="JBHTJZ010000024">
    <property type="protein sequence ID" value="MFD0960781.1"/>
    <property type="molecule type" value="Genomic_DNA"/>
</dbReference>
<dbReference type="PANTHER" id="PTHR43649:SF33">
    <property type="entry name" value="POLYGALACTURONAN_RHAMNOGALACTURONAN-BINDING PROTEIN YTCQ"/>
    <property type="match status" value="1"/>
</dbReference>
<evidence type="ECO:0000313" key="8">
    <source>
        <dbReference type="EMBL" id="MFD0960781.1"/>
    </source>
</evidence>